<feature type="transmembrane region" description="Helical" evidence="5">
    <location>
        <begin position="364"/>
        <end position="387"/>
    </location>
</feature>
<feature type="transmembrane region" description="Helical" evidence="5">
    <location>
        <begin position="432"/>
        <end position="451"/>
    </location>
</feature>
<dbReference type="Gene3D" id="1.20.1250.20">
    <property type="entry name" value="MFS general substrate transporter like domains"/>
    <property type="match status" value="2"/>
</dbReference>
<keyword evidence="2 5" id="KW-0812">Transmembrane</keyword>
<comment type="subcellular location">
    <subcellularLocation>
        <location evidence="1">Membrane</location>
        <topology evidence="1">Multi-pass membrane protein</topology>
    </subcellularLocation>
</comment>
<feature type="transmembrane region" description="Helical" evidence="5">
    <location>
        <begin position="259"/>
        <end position="282"/>
    </location>
</feature>
<comment type="caution">
    <text evidence="7">The sequence shown here is derived from an EMBL/GenBank/DDBJ whole genome shotgun (WGS) entry which is preliminary data.</text>
</comment>
<feature type="transmembrane region" description="Helical" evidence="5">
    <location>
        <begin position="170"/>
        <end position="187"/>
    </location>
</feature>
<sequence>MEVGASLLVATAVVDIVNPTSRRKRPLGLRLARLLTWLPIATTYAAFYLGRYNLAAMNVPMVRGLLGVSELQLGVVIAAGMWSYAVTAPVTGGLVSSLGGWKAFQLGAAGAGMANLCVLLVQAASPASGGWPLTIGLAVCYGVNLAFQGFGTTSALALISTWYSPSERGLFSGIFNVWINFGYLLALTSEVRIIKQLGWAWAFAAPGALLLFLACVLLLAQWHSPLTRECSNLKDTAALVEPPAVSWVELFVSRTFIRYLVAISLLTWVRDGLVTWILSFLASNNLGSADGTTWLDSAAIGRLPPPNDAIGLAIFFGGAAGGVALGAISDFCFAGDRRTPLLLFSLAQASALLALGPLPEPLALSPLSACIVVAFTCFFTLGNYSLLCYGVPADLGERLAGVASGTMTCAQYLVSGLGGVVLGTLVSKWGYVSWWASLELATALQLLAIWLI</sequence>
<feature type="transmembrane region" description="Helical" evidence="5">
    <location>
        <begin position="399"/>
        <end position="426"/>
    </location>
</feature>
<feature type="transmembrane region" description="Helical" evidence="5">
    <location>
        <begin position="309"/>
        <end position="328"/>
    </location>
</feature>
<keyword evidence="8" id="KW-1185">Reference proteome</keyword>
<feature type="transmembrane region" description="Helical" evidence="5">
    <location>
        <begin position="340"/>
        <end position="358"/>
    </location>
</feature>
<evidence type="ECO:0000256" key="2">
    <source>
        <dbReference type="ARBA" id="ARBA00022692"/>
    </source>
</evidence>
<dbReference type="EMBL" id="JBGBPQ010000002">
    <property type="protein sequence ID" value="KAL1528592.1"/>
    <property type="molecule type" value="Genomic_DNA"/>
</dbReference>
<dbReference type="GO" id="GO:0005789">
    <property type="term" value="C:endoplasmic reticulum membrane"/>
    <property type="evidence" value="ECO:0007669"/>
    <property type="project" value="TreeGrafter"/>
</dbReference>
<name>A0AB34K5F6_PRYPA</name>
<feature type="transmembrane region" description="Helical" evidence="5">
    <location>
        <begin position="71"/>
        <end position="91"/>
    </location>
</feature>
<keyword evidence="4 5" id="KW-0472">Membrane</keyword>
<dbReference type="GO" id="GO:0022857">
    <property type="term" value="F:transmembrane transporter activity"/>
    <property type="evidence" value="ECO:0007669"/>
    <property type="project" value="InterPro"/>
</dbReference>
<evidence type="ECO:0000256" key="3">
    <source>
        <dbReference type="ARBA" id="ARBA00022989"/>
    </source>
</evidence>
<proteinExistence type="predicted"/>
<feature type="transmembrane region" description="Helical" evidence="5">
    <location>
        <begin position="135"/>
        <end position="158"/>
    </location>
</feature>
<dbReference type="InterPro" id="IPR011701">
    <property type="entry name" value="MFS"/>
</dbReference>
<dbReference type="Proteomes" id="UP001515480">
    <property type="component" value="Unassembled WGS sequence"/>
</dbReference>
<dbReference type="PANTHER" id="PTHR43184">
    <property type="entry name" value="MAJOR FACILITATOR SUPERFAMILY TRANSPORTER 16, ISOFORM B"/>
    <property type="match status" value="1"/>
</dbReference>
<evidence type="ECO:0000256" key="4">
    <source>
        <dbReference type="ARBA" id="ARBA00023136"/>
    </source>
</evidence>
<feature type="transmembrane region" description="Helical" evidence="5">
    <location>
        <begin position="103"/>
        <end position="123"/>
    </location>
</feature>
<evidence type="ECO:0000256" key="5">
    <source>
        <dbReference type="SAM" id="Phobius"/>
    </source>
</evidence>
<dbReference type="Pfam" id="PF07690">
    <property type="entry name" value="MFS_1"/>
    <property type="match status" value="1"/>
</dbReference>
<feature type="transmembrane region" description="Helical" evidence="5">
    <location>
        <begin position="31"/>
        <end position="51"/>
    </location>
</feature>
<organism evidence="7 8">
    <name type="scientific">Prymnesium parvum</name>
    <name type="common">Toxic golden alga</name>
    <dbReference type="NCBI Taxonomy" id="97485"/>
    <lineage>
        <taxon>Eukaryota</taxon>
        <taxon>Haptista</taxon>
        <taxon>Haptophyta</taxon>
        <taxon>Prymnesiophyceae</taxon>
        <taxon>Prymnesiales</taxon>
        <taxon>Prymnesiaceae</taxon>
        <taxon>Prymnesium</taxon>
    </lineage>
</organism>
<dbReference type="InterPro" id="IPR020846">
    <property type="entry name" value="MFS_dom"/>
</dbReference>
<evidence type="ECO:0000313" key="8">
    <source>
        <dbReference type="Proteomes" id="UP001515480"/>
    </source>
</evidence>
<dbReference type="PROSITE" id="PS50850">
    <property type="entry name" value="MFS"/>
    <property type="match status" value="1"/>
</dbReference>
<evidence type="ECO:0000256" key="1">
    <source>
        <dbReference type="ARBA" id="ARBA00004141"/>
    </source>
</evidence>
<dbReference type="InterPro" id="IPR036259">
    <property type="entry name" value="MFS_trans_sf"/>
</dbReference>
<dbReference type="PANTHER" id="PTHR43184:SF12">
    <property type="entry name" value="SUGAR PHOSPHATE EXCHANGER 3"/>
    <property type="match status" value="1"/>
</dbReference>
<reference evidence="7 8" key="1">
    <citation type="journal article" date="2024" name="Science">
        <title>Giant polyketide synthase enzymes in the biosynthesis of giant marine polyether toxins.</title>
        <authorList>
            <person name="Fallon T.R."/>
            <person name="Shende V.V."/>
            <person name="Wierzbicki I.H."/>
            <person name="Pendleton A.L."/>
            <person name="Watervoot N.F."/>
            <person name="Auber R.P."/>
            <person name="Gonzalez D.J."/>
            <person name="Wisecaver J.H."/>
            <person name="Moore B.S."/>
        </authorList>
    </citation>
    <scope>NUCLEOTIDE SEQUENCE [LARGE SCALE GENOMIC DNA]</scope>
    <source>
        <strain evidence="7 8">12B1</strain>
    </source>
</reference>
<feature type="domain" description="Major facilitator superfamily (MFS) profile" evidence="6">
    <location>
        <begin position="34"/>
        <end position="452"/>
    </location>
</feature>
<dbReference type="SUPFAM" id="SSF103473">
    <property type="entry name" value="MFS general substrate transporter"/>
    <property type="match status" value="1"/>
</dbReference>
<keyword evidence="3 5" id="KW-1133">Transmembrane helix</keyword>
<dbReference type="AlphaFoldDB" id="A0AB34K5F6"/>
<gene>
    <name evidence="7" type="ORF">AB1Y20_009932</name>
</gene>
<protein>
    <recommendedName>
        <fullName evidence="6">Major facilitator superfamily (MFS) profile domain-containing protein</fullName>
    </recommendedName>
</protein>
<evidence type="ECO:0000259" key="6">
    <source>
        <dbReference type="PROSITE" id="PS50850"/>
    </source>
</evidence>
<accession>A0AB34K5F6</accession>
<feature type="transmembrane region" description="Helical" evidence="5">
    <location>
        <begin position="199"/>
        <end position="220"/>
    </location>
</feature>
<evidence type="ECO:0000313" key="7">
    <source>
        <dbReference type="EMBL" id="KAL1528592.1"/>
    </source>
</evidence>